<dbReference type="RefSeq" id="WP_083072093.1">
    <property type="nucleotide sequence ID" value="NZ_AP022615.1"/>
</dbReference>
<dbReference type="Gene3D" id="3.10.450.50">
    <property type="match status" value="1"/>
</dbReference>
<gene>
    <name evidence="1" type="ORF">BST25_01000</name>
</gene>
<dbReference type="OrthoDB" id="9787933at2"/>
<dbReference type="STRING" id="53376.BST25_01000"/>
<comment type="caution">
    <text evidence="1">The sequence shown here is derived from an EMBL/GenBank/DDBJ whole genome shotgun (WGS) entry which is preliminary data.</text>
</comment>
<name>A0A1X0DWL1_MYCHE</name>
<proteinExistence type="predicted"/>
<accession>A0A1X0DWL1</accession>
<dbReference type="AlphaFoldDB" id="A0A1X0DWL1"/>
<dbReference type="InterPro" id="IPR009959">
    <property type="entry name" value="Cyclase_SnoaL-like"/>
</dbReference>
<protein>
    <submittedName>
        <fullName evidence="1">Uncharacterized protein</fullName>
    </submittedName>
</protein>
<keyword evidence="2" id="KW-1185">Reference proteome</keyword>
<organism evidence="1 2">
    <name type="scientific">Mycobacterium heidelbergense</name>
    <dbReference type="NCBI Taxonomy" id="53376"/>
    <lineage>
        <taxon>Bacteria</taxon>
        <taxon>Bacillati</taxon>
        <taxon>Actinomycetota</taxon>
        <taxon>Actinomycetes</taxon>
        <taxon>Mycobacteriales</taxon>
        <taxon>Mycobacteriaceae</taxon>
        <taxon>Mycobacterium</taxon>
        <taxon>Mycobacterium simiae complex</taxon>
    </lineage>
</organism>
<dbReference type="Proteomes" id="UP000192566">
    <property type="component" value="Unassembled WGS sequence"/>
</dbReference>
<evidence type="ECO:0000313" key="2">
    <source>
        <dbReference type="Proteomes" id="UP000192566"/>
    </source>
</evidence>
<dbReference type="PANTHER" id="PTHR38436:SF3">
    <property type="entry name" value="CARBOXYMETHYLENEBUTENOLIDASE-RELATED"/>
    <property type="match status" value="1"/>
</dbReference>
<dbReference type="EMBL" id="MVHR01000001">
    <property type="protein sequence ID" value="ORA76668.1"/>
    <property type="molecule type" value="Genomic_DNA"/>
</dbReference>
<dbReference type="PANTHER" id="PTHR38436">
    <property type="entry name" value="POLYKETIDE CYCLASE SNOAL-LIKE DOMAIN"/>
    <property type="match status" value="1"/>
</dbReference>
<dbReference type="GO" id="GO:0030638">
    <property type="term" value="P:polyketide metabolic process"/>
    <property type="evidence" value="ECO:0007669"/>
    <property type="project" value="InterPro"/>
</dbReference>
<sequence length="185" mass="19851">MAEAAHDLSALFDEHVADEFVAKDVAATMATMTAHPFVNHVPTMMGGVGADEVADFYREHFIGHWPADTAIIPVCRTVGADRVVDEMIMSFTHDVPMPTFLPGVPPTGRAVKLPVVVVMGFDADSDTPKVAFERIYWDQACLLVQVGLLDGTSLPVTGAAQASKVLDEDQPSNTLLKADHPRAPA</sequence>
<evidence type="ECO:0000313" key="1">
    <source>
        <dbReference type="EMBL" id="ORA76668.1"/>
    </source>
</evidence>
<reference evidence="1 2" key="1">
    <citation type="submission" date="2017-02" db="EMBL/GenBank/DDBJ databases">
        <title>The new phylogeny of genus Mycobacterium.</title>
        <authorList>
            <person name="Tortoli E."/>
            <person name="Trovato A."/>
            <person name="Cirillo D.M."/>
        </authorList>
    </citation>
    <scope>NUCLEOTIDE SEQUENCE [LARGE SCALE GENOMIC DNA]</scope>
    <source>
        <strain evidence="1 2">DSM 44471</strain>
    </source>
</reference>
<dbReference type="SUPFAM" id="SSF54427">
    <property type="entry name" value="NTF2-like"/>
    <property type="match status" value="1"/>
</dbReference>
<dbReference type="InterPro" id="IPR032710">
    <property type="entry name" value="NTF2-like_dom_sf"/>
</dbReference>